<reference evidence="2" key="1">
    <citation type="submission" date="2022-11" db="UniProtKB">
        <authorList>
            <consortium name="WormBaseParasite"/>
        </authorList>
    </citation>
    <scope>IDENTIFICATION</scope>
</reference>
<dbReference type="Proteomes" id="UP000887565">
    <property type="component" value="Unplaced"/>
</dbReference>
<proteinExistence type="predicted"/>
<evidence type="ECO:0000313" key="2">
    <source>
        <dbReference type="WBParaSite" id="nRc.2.0.1.t08834-RA"/>
    </source>
</evidence>
<dbReference type="WBParaSite" id="nRc.2.0.1.t08834-RA">
    <property type="protein sequence ID" value="nRc.2.0.1.t08834-RA"/>
    <property type="gene ID" value="nRc.2.0.1.g08834"/>
</dbReference>
<keyword evidence="1" id="KW-1185">Reference proteome</keyword>
<accession>A0A915I634</accession>
<protein>
    <submittedName>
        <fullName evidence="2">Uncharacterized protein</fullName>
    </submittedName>
</protein>
<name>A0A915I634_ROMCU</name>
<dbReference type="AlphaFoldDB" id="A0A915I634"/>
<evidence type="ECO:0000313" key="1">
    <source>
        <dbReference type="Proteomes" id="UP000887565"/>
    </source>
</evidence>
<organism evidence="1 2">
    <name type="scientific">Romanomermis culicivorax</name>
    <name type="common">Nematode worm</name>
    <dbReference type="NCBI Taxonomy" id="13658"/>
    <lineage>
        <taxon>Eukaryota</taxon>
        <taxon>Metazoa</taxon>
        <taxon>Ecdysozoa</taxon>
        <taxon>Nematoda</taxon>
        <taxon>Enoplea</taxon>
        <taxon>Dorylaimia</taxon>
        <taxon>Mermithida</taxon>
        <taxon>Mermithoidea</taxon>
        <taxon>Mermithidae</taxon>
        <taxon>Romanomermis</taxon>
    </lineage>
</organism>
<sequence length="123" mass="13313">MASGYNRILAGLEMSTGGNVKGIILRRLPPGAAKPQRCILRNAAITLENCSPTSSGDPLFKLTTGIVVVMEDEDGCEGTKALGADFPICTNIKTYQEQIYMFSLPKFSTAETTKNQMKIPKLI</sequence>